<dbReference type="EMBL" id="KZ559139">
    <property type="protein sequence ID" value="PLB37920.1"/>
    <property type="molecule type" value="Genomic_DNA"/>
</dbReference>
<dbReference type="OrthoDB" id="421671at2759"/>
<organism evidence="1 2">
    <name type="scientific">Aspergillus candidus</name>
    <dbReference type="NCBI Taxonomy" id="41067"/>
    <lineage>
        <taxon>Eukaryota</taxon>
        <taxon>Fungi</taxon>
        <taxon>Dikarya</taxon>
        <taxon>Ascomycota</taxon>
        <taxon>Pezizomycotina</taxon>
        <taxon>Eurotiomycetes</taxon>
        <taxon>Eurotiomycetidae</taxon>
        <taxon>Eurotiales</taxon>
        <taxon>Aspergillaceae</taxon>
        <taxon>Aspergillus</taxon>
        <taxon>Aspergillus subgen. Circumdati</taxon>
    </lineage>
</organism>
<accession>A0A2I2FBB5</accession>
<reference evidence="1 2" key="1">
    <citation type="submission" date="2017-12" db="EMBL/GenBank/DDBJ databases">
        <authorList>
            <consortium name="DOE Joint Genome Institute"/>
            <person name="Haridas S."/>
            <person name="Kjaerbolling I."/>
            <person name="Vesth T.C."/>
            <person name="Frisvad J.C."/>
            <person name="Nybo J.L."/>
            <person name="Theobald S."/>
            <person name="Kuo A."/>
            <person name="Bowyer P."/>
            <person name="Matsuda Y."/>
            <person name="Mondo S."/>
            <person name="Lyhne E.K."/>
            <person name="Kogle M.E."/>
            <person name="Clum A."/>
            <person name="Lipzen A."/>
            <person name="Salamov A."/>
            <person name="Ngan C.Y."/>
            <person name="Daum C."/>
            <person name="Chiniquy J."/>
            <person name="Barry K."/>
            <person name="LaButti K."/>
            <person name="Simmons B.A."/>
            <person name="Magnuson J.K."/>
            <person name="Mortensen U.H."/>
            <person name="Larsen T.O."/>
            <person name="Grigoriev I.V."/>
            <person name="Baker S.E."/>
            <person name="Andersen M.R."/>
            <person name="Nordberg H.P."/>
            <person name="Cantor M.N."/>
            <person name="Hua S.X."/>
        </authorList>
    </citation>
    <scope>NUCLEOTIDE SEQUENCE [LARGE SCALE GENOMIC DNA]</scope>
    <source>
        <strain evidence="1 2">CBS 102.13</strain>
    </source>
</reference>
<dbReference type="Proteomes" id="UP000234585">
    <property type="component" value="Unassembled WGS sequence"/>
</dbReference>
<sequence length="271" mass="30118">MGPLVPHNPSELMVIRNVTSDVITMSLPFARFGHLRFGSRGTLVKMSSGAVAVFSPVSLTPEVREAVTTLGGRVGYIAALDMEHHIHISTWKAAYPDAQVIAPEGLWEKRQATRVYRDDPASPFEHILTPGRRSITPEFDADFATEYVHAHRSRELVFLHRPSCTLIEGDLLFNLPAREQYSRAGQSPTGGILTKMVVPFLSTEPSASWQRMFVWYLLSADTKAFAKSMRRIDGWEFNRLIPCHGDVVGNGAKGVFRSVMDGFLSGDLSMK</sequence>
<evidence type="ECO:0000313" key="1">
    <source>
        <dbReference type="EMBL" id="PLB37920.1"/>
    </source>
</evidence>
<dbReference type="InterPro" id="IPR025638">
    <property type="entry name" value="DUF4336"/>
</dbReference>
<dbReference type="RefSeq" id="XP_024671932.1">
    <property type="nucleotide sequence ID" value="XM_024816465.1"/>
</dbReference>
<dbReference type="STRING" id="41067.A0A2I2FBB5"/>
<evidence type="ECO:0008006" key="3">
    <source>
        <dbReference type="Google" id="ProtNLM"/>
    </source>
</evidence>
<proteinExistence type="predicted"/>
<dbReference type="InterPro" id="IPR036866">
    <property type="entry name" value="RibonucZ/Hydroxyglut_hydro"/>
</dbReference>
<evidence type="ECO:0000313" key="2">
    <source>
        <dbReference type="Proteomes" id="UP000234585"/>
    </source>
</evidence>
<dbReference type="Pfam" id="PF14234">
    <property type="entry name" value="DUF4336"/>
    <property type="match status" value="1"/>
</dbReference>
<dbReference type="PANTHER" id="PTHR33835">
    <property type="entry name" value="YALI0C07656P"/>
    <property type="match status" value="1"/>
</dbReference>
<name>A0A2I2FBB5_ASPCN</name>
<dbReference type="GeneID" id="36523625"/>
<dbReference type="SUPFAM" id="SSF56281">
    <property type="entry name" value="Metallo-hydrolase/oxidoreductase"/>
    <property type="match status" value="1"/>
</dbReference>
<gene>
    <name evidence="1" type="ORF">BDW47DRAFT_125906</name>
</gene>
<keyword evidence="2" id="KW-1185">Reference proteome</keyword>
<dbReference type="AlphaFoldDB" id="A0A2I2FBB5"/>
<dbReference type="PANTHER" id="PTHR33835:SF1">
    <property type="entry name" value="METALLO-BETA-LACTAMASE DOMAIN-CONTAINING PROTEIN"/>
    <property type="match status" value="1"/>
</dbReference>
<protein>
    <recommendedName>
        <fullName evidence="3">Beta-lactamase-like protein</fullName>
    </recommendedName>
</protein>